<evidence type="ECO:0000256" key="4">
    <source>
        <dbReference type="ARBA" id="ARBA00022912"/>
    </source>
</evidence>
<dbReference type="InterPro" id="IPR036196">
    <property type="entry name" value="Ptyr_pPase_sf"/>
</dbReference>
<evidence type="ECO:0000313" key="7">
    <source>
        <dbReference type="EMBL" id="SFU41802.1"/>
    </source>
</evidence>
<keyword evidence="4" id="KW-0904">Protein phosphatase</keyword>
<dbReference type="PANTHER" id="PTHR11717:SF7">
    <property type="entry name" value="LOW MOLECULAR WEIGHT PHOSPHOTYROSINE PROTEIN PHOSPHATASE"/>
    <property type="match status" value="1"/>
</dbReference>
<dbReference type="OrthoDB" id="9784339at2"/>
<dbReference type="FunFam" id="3.40.50.2300:FF:000113">
    <property type="entry name" value="Low molecular weight protein-tyrosine-phosphatase"/>
    <property type="match status" value="1"/>
</dbReference>
<dbReference type="Proteomes" id="UP000182649">
    <property type="component" value="Unassembled WGS sequence"/>
</dbReference>
<sequence length="173" mass="19635">MMNRREGTRTNVLFVCMGNICRSPTAEAVFRHQVIAAGVEEEIHIDSAGTHDYHIGEPPDERAQRAAGRRGYDTKALRARMVDEKDFEFFHYILAMDRANLAVLQRECPAEYSHKLGLLMQYSEKFSEGVQEVPDPYFGGSQGFEHVLNLVEDAGRGLLNRIRTENREMGCAE</sequence>
<dbReference type="EMBL" id="FPBZ01000003">
    <property type="protein sequence ID" value="SFU41802.1"/>
    <property type="molecule type" value="Genomic_DNA"/>
</dbReference>
<feature type="active site" description="Nucleophile" evidence="5">
    <location>
        <position position="16"/>
    </location>
</feature>
<evidence type="ECO:0000256" key="5">
    <source>
        <dbReference type="PIRSR" id="PIRSR617867-1"/>
    </source>
</evidence>
<dbReference type="RefSeq" id="WP_081363489.1">
    <property type="nucleotide sequence ID" value="NZ_FPBZ01000003.1"/>
</dbReference>
<dbReference type="Pfam" id="PF01451">
    <property type="entry name" value="LMWPc"/>
    <property type="match status" value="1"/>
</dbReference>
<dbReference type="PANTHER" id="PTHR11717">
    <property type="entry name" value="LOW MOLECULAR WEIGHT PROTEIN TYROSINE PHOSPHATASE"/>
    <property type="match status" value="1"/>
</dbReference>
<comment type="similarity">
    <text evidence="1">Belongs to the low molecular weight phosphotyrosine protein phosphatase family.</text>
</comment>
<dbReference type="InterPro" id="IPR017867">
    <property type="entry name" value="Tyr_phospatase_low_mol_wt"/>
</dbReference>
<dbReference type="InterPro" id="IPR050438">
    <property type="entry name" value="LMW_PTPase"/>
</dbReference>
<evidence type="ECO:0000256" key="1">
    <source>
        <dbReference type="ARBA" id="ARBA00011063"/>
    </source>
</evidence>
<evidence type="ECO:0000313" key="8">
    <source>
        <dbReference type="Proteomes" id="UP000182649"/>
    </source>
</evidence>
<dbReference type="GO" id="GO:0004725">
    <property type="term" value="F:protein tyrosine phosphatase activity"/>
    <property type="evidence" value="ECO:0007669"/>
    <property type="project" value="UniProtKB-EC"/>
</dbReference>
<dbReference type="CDD" id="cd16343">
    <property type="entry name" value="LMWPTP"/>
    <property type="match status" value="1"/>
</dbReference>
<protein>
    <recommendedName>
        <fullName evidence="2">protein-tyrosine-phosphatase</fullName>
        <ecNumber evidence="2">3.1.3.48</ecNumber>
    </recommendedName>
</protein>
<proteinExistence type="inferred from homology"/>
<name>A0A1I7G010_9PROT</name>
<keyword evidence="3" id="KW-0378">Hydrolase</keyword>
<dbReference type="SUPFAM" id="SSF52788">
    <property type="entry name" value="Phosphotyrosine protein phosphatases I"/>
    <property type="match status" value="1"/>
</dbReference>
<dbReference type="SMART" id="SM00226">
    <property type="entry name" value="LMWPc"/>
    <property type="match status" value="1"/>
</dbReference>
<dbReference type="Gene3D" id="3.40.50.2300">
    <property type="match status" value="1"/>
</dbReference>
<evidence type="ECO:0000256" key="2">
    <source>
        <dbReference type="ARBA" id="ARBA00013064"/>
    </source>
</evidence>
<feature type="active site" evidence="5">
    <location>
        <position position="22"/>
    </location>
</feature>
<feature type="domain" description="Phosphotyrosine protein phosphatase I" evidence="6">
    <location>
        <begin position="10"/>
        <end position="161"/>
    </location>
</feature>
<evidence type="ECO:0000259" key="6">
    <source>
        <dbReference type="SMART" id="SM00226"/>
    </source>
</evidence>
<dbReference type="EC" id="3.1.3.48" evidence="2"/>
<dbReference type="InterPro" id="IPR023485">
    <property type="entry name" value="Ptyr_pPase"/>
</dbReference>
<evidence type="ECO:0000256" key="3">
    <source>
        <dbReference type="ARBA" id="ARBA00022801"/>
    </source>
</evidence>
<accession>A0A1I7G010</accession>
<feature type="active site" description="Proton donor" evidence="5">
    <location>
        <position position="135"/>
    </location>
</feature>
<gene>
    <name evidence="7" type="ORF">SAMN05216417_10320</name>
</gene>
<organism evidence="7 8">
    <name type="scientific">Nitrosospira multiformis</name>
    <dbReference type="NCBI Taxonomy" id="1231"/>
    <lineage>
        <taxon>Bacteria</taxon>
        <taxon>Pseudomonadati</taxon>
        <taxon>Pseudomonadota</taxon>
        <taxon>Betaproteobacteria</taxon>
        <taxon>Nitrosomonadales</taxon>
        <taxon>Nitrosomonadaceae</taxon>
        <taxon>Nitrosospira</taxon>
    </lineage>
</organism>
<dbReference type="PRINTS" id="PR00719">
    <property type="entry name" value="LMWPTPASE"/>
</dbReference>
<dbReference type="AlphaFoldDB" id="A0A1I7G010"/>
<reference evidence="7 8" key="1">
    <citation type="submission" date="2016-10" db="EMBL/GenBank/DDBJ databases">
        <authorList>
            <person name="de Groot N.N."/>
        </authorList>
    </citation>
    <scope>NUCLEOTIDE SEQUENCE [LARGE SCALE GENOMIC DNA]</scope>
    <source>
        <strain evidence="7 8">Nl14</strain>
    </source>
</reference>